<feature type="domain" description="RCC1-like" evidence="4">
    <location>
        <begin position="31"/>
        <end position="378"/>
    </location>
</feature>
<feature type="repeat" description="RCC1" evidence="2">
    <location>
        <begin position="26"/>
        <end position="79"/>
    </location>
</feature>
<organism evidence="5 6">
    <name type="scientific">Kipferlia bialata</name>
    <dbReference type="NCBI Taxonomy" id="797122"/>
    <lineage>
        <taxon>Eukaryota</taxon>
        <taxon>Metamonada</taxon>
        <taxon>Carpediemonas-like organisms</taxon>
        <taxon>Kipferlia</taxon>
    </lineage>
</organism>
<dbReference type="PANTHER" id="PTHR22872">
    <property type="entry name" value="BTK-BINDING PROTEIN-RELATED"/>
    <property type="match status" value="1"/>
</dbReference>
<evidence type="ECO:0000256" key="1">
    <source>
        <dbReference type="ARBA" id="ARBA00022737"/>
    </source>
</evidence>
<dbReference type="AlphaFoldDB" id="A0A9K3GGF2"/>
<keyword evidence="6" id="KW-1185">Reference proteome</keyword>
<dbReference type="OrthoDB" id="10256179at2759"/>
<dbReference type="SUPFAM" id="SSF50985">
    <property type="entry name" value="RCC1/BLIP-II"/>
    <property type="match status" value="1"/>
</dbReference>
<feature type="repeat" description="RCC1" evidence="2">
    <location>
        <begin position="307"/>
        <end position="360"/>
    </location>
</feature>
<dbReference type="InterPro" id="IPR009091">
    <property type="entry name" value="RCC1/BLIP-II"/>
</dbReference>
<dbReference type="PANTHER" id="PTHR22872:SF9">
    <property type="entry name" value="X-LINKED RETINITIS PIGMENTOSA GTPASE REGULATOR"/>
    <property type="match status" value="1"/>
</dbReference>
<reference evidence="5 6" key="1">
    <citation type="journal article" date="2018" name="PLoS ONE">
        <title>The draft genome of Kipferlia bialata reveals reductive genome evolution in fornicate parasites.</title>
        <authorList>
            <person name="Tanifuji G."/>
            <person name="Takabayashi S."/>
            <person name="Kume K."/>
            <person name="Takagi M."/>
            <person name="Nakayama T."/>
            <person name="Kamikawa R."/>
            <person name="Inagaki Y."/>
            <person name="Hashimoto T."/>
        </authorList>
    </citation>
    <scope>NUCLEOTIDE SEQUENCE [LARGE SCALE GENOMIC DNA]</scope>
    <source>
        <strain evidence="5">NY0173</strain>
    </source>
</reference>
<evidence type="ECO:0000256" key="2">
    <source>
        <dbReference type="PROSITE-ProRule" id="PRU00235"/>
    </source>
</evidence>
<feature type="repeat" description="RCC1" evidence="2">
    <location>
        <begin position="253"/>
        <end position="306"/>
    </location>
</feature>
<dbReference type="InterPro" id="IPR051625">
    <property type="entry name" value="Signaling_Regulatory_Domain"/>
</dbReference>
<protein>
    <recommendedName>
        <fullName evidence="4">RCC1-like domain-containing protein</fullName>
    </recommendedName>
</protein>
<feature type="chain" id="PRO_5039908205" description="RCC1-like domain-containing protein" evidence="3">
    <location>
        <begin position="26"/>
        <end position="540"/>
    </location>
</feature>
<dbReference type="Proteomes" id="UP000265618">
    <property type="component" value="Unassembled WGS sequence"/>
</dbReference>
<feature type="signal peptide" evidence="3">
    <location>
        <begin position="1"/>
        <end position="25"/>
    </location>
</feature>
<gene>
    <name evidence="5" type="ORF">KIPB_002651</name>
</gene>
<accession>A0A9K3GGF2</accession>
<feature type="repeat" description="RCC1" evidence="2">
    <location>
        <begin position="80"/>
        <end position="135"/>
    </location>
</feature>
<evidence type="ECO:0000313" key="6">
    <source>
        <dbReference type="Proteomes" id="UP000265618"/>
    </source>
</evidence>
<evidence type="ECO:0000313" key="5">
    <source>
        <dbReference type="EMBL" id="GIQ81660.1"/>
    </source>
</evidence>
<dbReference type="InterPro" id="IPR058923">
    <property type="entry name" value="RCC1-like_dom"/>
</dbReference>
<name>A0A9K3GGF2_9EUKA</name>
<evidence type="ECO:0000256" key="3">
    <source>
        <dbReference type="SAM" id="SignalP"/>
    </source>
</evidence>
<dbReference type="InterPro" id="IPR000408">
    <property type="entry name" value="Reg_chr_condens"/>
</dbReference>
<dbReference type="Pfam" id="PF25390">
    <property type="entry name" value="WD40_RLD"/>
    <property type="match status" value="1"/>
</dbReference>
<dbReference type="Gene3D" id="2.130.10.30">
    <property type="entry name" value="Regulator of chromosome condensation 1/beta-lactamase-inhibitor protein II"/>
    <property type="match status" value="2"/>
</dbReference>
<evidence type="ECO:0000259" key="4">
    <source>
        <dbReference type="Pfam" id="PF25390"/>
    </source>
</evidence>
<sequence length="540" mass="56748">MPRGGFRGFLVSCLVVCALWGGVCAAGFAATGGNNDGEMGLGDFDERYSLTSLPLSAFGGEAPIDVCNGEQHTVVLTEEGHLYSMGADWHGQLGVAGDCQPKQNVPLLIDPAYFGGNKISSIACGYQHTIVIDQTHTVYGFGDNCDGQLGTKAVWQLSDSPIPVQFDKIAMQGHPIKAAAYGYTTYVLTSEGEVWAFGLNMDCEAGQPGSESGNYMPVQLPTLMDLSVGGSPSGPVMDVVAGYDFVVFLMASGDVLAMGANTYGQLGVGSTYTQTDKAQKVLPFWGSLTPVSLSVGNIHTLAHMDDGSVYCWGSNTYSQCTTKDVPHVTSPIRMNLSAVEGGKVSLVAAGDDMTMVADAASTLYTSGTTMFGSSGIGHYPWTVESVYMTPIDSSALYAEDASATTTLRTGSNWWDTNFVMAVDTHTHVFTDKSGTIDSAFYTEGTSNRWIIAPSAESVSLVCDGISPAGSTLRLYSGVYQPLDGSVSDPTLLGVAGGVIAMDTVQTLSEAQDGTPCLFLDFDTLLANGAGQEFTCTYSTL</sequence>
<keyword evidence="1" id="KW-0677">Repeat</keyword>
<dbReference type="PROSITE" id="PS00626">
    <property type="entry name" value="RCC1_2"/>
    <property type="match status" value="1"/>
</dbReference>
<dbReference type="EMBL" id="BDIP01000457">
    <property type="protein sequence ID" value="GIQ81660.1"/>
    <property type="molecule type" value="Genomic_DNA"/>
</dbReference>
<keyword evidence="3" id="KW-0732">Signal</keyword>
<feature type="repeat" description="RCC1" evidence="2">
    <location>
        <begin position="192"/>
        <end position="252"/>
    </location>
</feature>
<dbReference type="PROSITE" id="PS50012">
    <property type="entry name" value="RCC1_3"/>
    <property type="match status" value="5"/>
</dbReference>
<dbReference type="PRINTS" id="PR00633">
    <property type="entry name" value="RCCNDNSATION"/>
</dbReference>
<comment type="caution">
    <text evidence="5">The sequence shown here is derived from an EMBL/GenBank/DDBJ whole genome shotgun (WGS) entry which is preliminary data.</text>
</comment>
<proteinExistence type="predicted"/>